<dbReference type="PROSITE" id="PS50082">
    <property type="entry name" value="WD_REPEATS_2"/>
    <property type="match status" value="1"/>
</dbReference>
<dbReference type="GO" id="GO:0016887">
    <property type="term" value="F:ATP hydrolysis activity"/>
    <property type="evidence" value="ECO:0007669"/>
    <property type="project" value="InterPro"/>
</dbReference>
<protein>
    <recommendedName>
        <fullName evidence="11">ABC transporter domain-containing protein</fullName>
    </recommendedName>
</protein>
<dbReference type="Pfam" id="PF19055">
    <property type="entry name" value="ABC2_membrane_7"/>
    <property type="match status" value="1"/>
</dbReference>
<dbReference type="GO" id="GO:0016020">
    <property type="term" value="C:membrane"/>
    <property type="evidence" value="ECO:0007669"/>
    <property type="project" value="UniProtKB-SubCell"/>
</dbReference>
<keyword evidence="5" id="KW-0067">ATP-binding</keyword>
<evidence type="ECO:0000256" key="7">
    <source>
        <dbReference type="ARBA" id="ARBA00023136"/>
    </source>
</evidence>
<keyword evidence="8" id="KW-0853">WD repeat</keyword>
<evidence type="ECO:0000256" key="10">
    <source>
        <dbReference type="SAM" id="Phobius"/>
    </source>
</evidence>
<feature type="repeat" description="WD" evidence="8">
    <location>
        <begin position="1289"/>
        <end position="1321"/>
    </location>
</feature>
<dbReference type="InterPro" id="IPR057854">
    <property type="entry name" value="TPR_WDR11"/>
</dbReference>
<feature type="transmembrane region" description="Helical" evidence="10">
    <location>
        <begin position="410"/>
        <end position="434"/>
    </location>
</feature>
<evidence type="ECO:0000256" key="1">
    <source>
        <dbReference type="ARBA" id="ARBA00004141"/>
    </source>
</evidence>
<dbReference type="Gene3D" id="2.130.10.10">
    <property type="entry name" value="YVTN repeat-like/Quinoprotein amine dehydrogenase"/>
    <property type="match status" value="3"/>
</dbReference>
<feature type="transmembrane region" description="Helical" evidence="10">
    <location>
        <begin position="478"/>
        <end position="498"/>
    </location>
</feature>
<reference evidence="12 13" key="1">
    <citation type="submission" date="2020-04" db="EMBL/GenBank/DDBJ databases">
        <authorList>
            <person name="Alioto T."/>
            <person name="Alioto T."/>
            <person name="Gomez Garrido J."/>
        </authorList>
    </citation>
    <scope>NUCLEOTIDE SEQUENCE [LARGE SCALE GENOMIC DNA]</scope>
</reference>
<feature type="transmembrane region" description="Helical" evidence="10">
    <location>
        <begin position="333"/>
        <end position="353"/>
    </location>
</feature>
<dbReference type="InterPro" id="IPR001680">
    <property type="entry name" value="WD40_rpt"/>
</dbReference>
<dbReference type="Proteomes" id="UP000494165">
    <property type="component" value="Unassembled WGS sequence"/>
</dbReference>
<evidence type="ECO:0000256" key="4">
    <source>
        <dbReference type="ARBA" id="ARBA00022741"/>
    </source>
</evidence>
<organism evidence="12 13">
    <name type="scientific">Cloeon dipterum</name>
    <dbReference type="NCBI Taxonomy" id="197152"/>
    <lineage>
        <taxon>Eukaryota</taxon>
        <taxon>Metazoa</taxon>
        <taxon>Ecdysozoa</taxon>
        <taxon>Arthropoda</taxon>
        <taxon>Hexapoda</taxon>
        <taxon>Insecta</taxon>
        <taxon>Pterygota</taxon>
        <taxon>Palaeoptera</taxon>
        <taxon>Ephemeroptera</taxon>
        <taxon>Pisciforma</taxon>
        <taxon>Baetidae</taxon>
        <taxon>Cloeon</taxon>
    </lineage>
</organism>
<feature type="domain" description="ABC transporter" evidence="11">
    <location>
        <begin position="17"/>
        <end position="250"/>
    </location>
</feature>
<evidence type="ECO:0000256" key="9">
    <source>
        <dbReference type="SAM" id="MobiDB-lite"/>
    </source>
</evidence>
<keyword evidence="2" id="KW-0813">Transport</keyword>
<evidence type="ECO:0000256" key="5">
    <source>
        <dbReference type="ARBA" id="ARBA00022840"/>
    </source>
</evidence>
<dbReference type="PROSITE" id="PS00211">
    <property type="entry name" value="ABC_TRANSPORTER_1"/>
    <property type="match status" value="1"/>
</dbReference>
<dbReference type="InterPro" id="IPR043926">
    <property type="entry name" value="ABCG_dom"/>
</dbReference>
<evidence type="ECO:0000256" key="3">
    <source>
        <dbReference type="ARBA" id="ARBA00022692"/>
    </source>
</evidence>
<dbReference type="InterPro" id="IPR027417">
    <property type="entry name" value="P-loop_NTPase"/>
</dbReference>
<dbReference type="InterPro" id="IPR003593">
    <property type="entry name" value="AAA+_ATPase"/>
</dbReference>
<keyword evidence="3 10" id="KW-0812">Transmembrane</keyword>
<dbReference type="Pfam" id="PF23751">
    <property type="entry name" value="Beta-prop_WDR11_1st"/>
    <property type="match status" value="1"/>
</dbReference>
<dbReference type="FunFam" id="3.40.50.300:FF:001077">
    <property type="entry name" value="Uncharacterized protein, isoform A"/>
    <property type="match status" value="1"/>
</dbReference>
<dbReference type="Pfam" id="PF01061">
    <property type="entry name" value="ABC2_membrane"/>
    <property type="match status" value="1"/>
</dbReference>
<feature type="compositionally biased region" description="Polar residues" evidence="9">
    <location>
        <begin position="1227"/>
        <end position="1243"/>
    </location>
</feature>
<keyword evidence="7 10" id="KW-0472">Membrane</keyword>
<dbReference type="Pfam" id="PF23753">
    <property type="entry name" value="TPR_WDR11"/>
    <property type="match status" value="1"/>
</dbReference>
<dbReference type="GO" id="GO:0005737">
    <property type="term" value="C:cytoplasm"/>
    <property type="evidence" value="ECO:0007669"/>
    <property type="project" value="TreeGrafter"/>
</dbReference>
<dbReference type="Pfam" id="PF23752">
    <property type="entry name" value="Beta-prop_WDR11_2nd"/>
    <property type="match status" value="1"/>
</dbReference>
<dbReference type="SMART" id="SM00320">
    <property type="entry name" value="WD40"/>
    <property type="match status" value="4"/>
</dbReference>
<dbReference type="InterPro" id="IPR057853">
    <property type="entry name" value="Beta-prop_WDR11_2nd"/>
</dbReference>
<dbReference type="GO" id="GO:0005524">
    <property type="term" value="F:ATP binding"/>
    <property type="evidence" value="ECO:0007669"/>
    <property type="project" value="UniProtKB-KW"/>
</dbReference>
<dbReference type="InterPro" id="IPR057852">
    <property type="entry name" value="Beta-prop_WDR11_1st"/>
</dbReference>
<evidence type="ECO:0000256" key="2">
    <source>
        <dbReference type="ARBA" id="ARBA00022448"/>
    </source>
</evidence>
<evidence type="ECO:0000256" key="8">
    <source>
        <dbReference type="PROSITE-ProRule" id="PRU00221"/>
    </source>
</evidence>
<dbReference type="PANTHER" id="PTHR14593:SF5">
    <property type="entry name" value="WD REPEAT-CONTAINING PROTEIN 11"/>
    <property type="match status" value="1"/>
</dbReference>
<dbReference type="InterPro" id="IPR015943">
    <property type="entry name" value="WD40/YVTN_repeat-like_dom_sf"/>
</dbReference>
<dbReference type="InterPro" id="IPR039694">
    <property type="entry name" value="WDR11"/>
</dbReference>
<dbReference type="OrthoDB" id="1291858at2759"/>
<proteinExistence type="predicted"/>
<feature type="region of interest" description="Disordered" evidence="9">
    <location>
        <begin position="580"/>
        <end position="610"/>
    </location>
</feature>
<comment type="caution">
    <text evidence="12">The sequence shown here is derived from an EMBL/GenBank/DDBJ whole genome shotgun (WGS) entry which is preliminary data.</text>
</comment>
<keyword evidence="6 10" id="KW-1133">Transmembrane helix</keyword>
<dbReference type="InterPro" id="IPR017871">
    <property type="entry name" value="ABC_transporter-like_CS"/>
</dbReference>
<feature type="transmembrane region" description="Helical" evidence="10">
    <location>
        <begin position="446"/>
        <end position="471"/>
    </location>
</feature>
<keyword evidence="4" id="KW-0547">Nucleotide-binding</keyword>
<accession>A0A8S1D5S2</accession>
<dbReference type="InterPro" id="IPR013525">
    <property type="entry name" value="ABC2_TM"/>
</dbReference>
<dbReference type="Pfam" id="PF00005">
    <property type="entry name" value="ABC_tran"/>
    <property type="match status" value="1"/>
</dbReference>
<evidence type="ECO:0000256" key="6">
    <source>
        <dbReference type="ARBA" id="ARBA00022989"/>
    </source>
</evidence>
<feature type="transmembrane region" description="Helical" evidence="10">
    <location>
        <begin position="369"/>
        <end position="389"/>
    </location>
</feature>
<gene>
    <name evidence="12" type="ORF">CLODIP_2_CD04900</name>
</gene>
<dbReference type="PROSITE" id="PS50893">
    <property type="entry name" value="ABC_TRANSPORTER_2"/>
    <property type="match status" value="1"/>
</dbReference>
<evidence type="ECO:0000313" key="13">
    <source>
        <dbReference type="Proteomes" id="UP000494165"/>
    </source>
</evidence>
<dbReference type="Gene3D" id="3.40.50.300">
    <property type="entry name" value="P-loop containing nucleotide triphosphate hydrolases"/>
    <property type="match status" value="1"/>
</dbReference>
<dbReference type="CDD" id="cd03213">
    <property type="entry name" value="ABCG_EPDR"/>
    <property type="match status" value="1"/>
</dbReference>
<keyword evidence="13" id="KW-1185">Reference proteome</keyword>
<dbReference type="InterPro" id="IPR036322">
    <property type="entry name" value="WD40_repeat_dom_sf"/>
</dbReference>
<evidence type="ECO:0000313" key="12">
    <source>
        <dbReference type="EMBL" id="CAB3376244.1"/>
    </source>
</evidence>
<feature type="region of interest" description="Disordered" evidence="9">
    <location>
        <begin position="1220"/>
        <end position="1243"/>
    </location>
</feature>
<dbReference type="InterPro" id="IPR003439">
    <property type="entry name" value="ABC_transporter-like_ATP-bd"/>
</dbReference>
<comment type="subcellular location">
    <subcellularLocation>
        <location evidence="1">Membrane</location>
        <topology evidence="1">Multi-pass membrane protein</topology>
    </subcellularLocation>
</comment>
<dbReference type="EMBL" id="CADEPI010000126">
    <property type="protein sequence ID" value="CAB3376244.1"/>
    <property type="molecule type" value="Genomic_DNA"/>
</dbReference>
<dbReference type="GO" id="GO:0140359">
    <property type="term" value="F:ABC-type transporter activity"/>
    <property type="evidence" value="ECO:0007669"/>
    <property type="project" value="InterPro"/>
</dbReference>
<dbReference type="PANTHER" id="PTHR14593">
    <property type="entry name" value="WD REPEAT-CONTAINING PROTEIN 11"/>
    <property type="match status" value="1"/>
</dbReference>
<dbReference type="SUPFAM" id="SSF52540">
    <property type="entry name" value="P-loop containing nucleoside triphosphate hydrolases"/>
    <property type="match status" value="1"/>
</dbReference>
<evidence type="ECO:0000259" key="11">
    <source>
        <dbReference type="PROSITE" id="PS50893"/>
    </source>
</evidence>
<dbReference type="SUPFAM" id="SSF50978">
    <property type="entry name" value="WD40 repeat-like"/>
    <property type="match status" value="2"/>
</dbReference>
<name>A0A8S1D5S2_9INSE</name>
<dbReference type="SMART" id="SM00382">
    <property type="entry name" value="AAA"/>
    <property type="match status" value="1"/>
</dbReference>
<sequence>MGADFEEETIPPSCVDIEFQDLSYKAGGKTILHGLNGFFKSGQISGILGPSGAGKSSMMDILIGYKTAGVSGNILTNGRKREMRNFNKISCYIQQKELVQPHLYVDEAMNVAACLKLGPIVTKEKRTLIINEILETLGLLECRRTKAERLSGGQKKRLSIALELISNPPVLFLDEPTTGLDVVAATQCIKHLSSLAAQGRTVVCTIHQPSALIFSLFQHVYFLADGFCVYQGQADRTVDFLASVNLPCPQYSNPADYVVELSHGSPMQVAILSDTIQNGRRSIGINAFCKPSSTLQLAGRNLPDGFAEFPTSAWYQFQVLVRRMLLQTSRSKAMLRMMLTYHLLCSLLLGGIFQDIGNDAGKAYENVKFFVSVTVFFLYFYIMAAVIVFPGEIELLRREYFNRWYGLKPYFFAATVSRLPAQLVLGSVFMVITYYMTGQPLEASRFALFVIICLLNAAISETLGLLIGSILPVTHGAAVAPSVACFNFMLAMYGIGFGPEMEPFWATLQSCSYIKYIFTGYVLDMYGPDRGVLPCKEVYCHFRRPSELLKMLGLLGSDLHGSRSRQVIGVSVDWTVRGERGRRRRDSDEMGESEQDGHLERQGSVESYEQARGPTYNIPKVSARTLVGAASTANIGALEWGAQGLLAYGSNCSVVVLDTRNIQPVQTLEKHKHPVQKICWEPGSIQGKTAGLFLASADSQGHIIVWDVQQGKAAGILQEGSKAILDMAWVKGNNGVYFLAALHQPCSLIIWDTSSKAKLWKKNYNETLLSFSLDPFNNSKLAFLCQDCILFVDDFSVSKAPASNGRRFFISQGIGGQASGGHNSNEKKSGGEGLRKLVKDLVIGEVKPKSEDVPTGGNSDCLQLCYHRSLRHHLLLLFPKELLILDLHINQTVCVVPLERTAAPFLQVVSSKQRDVIFCLHEYGSIGVKTRKRNLSASRLSLDLSNLSQEGFQTQTEPEMIYDQRCHSEAVRLTKSSKVLGMAIDPQSECRAALILTNGKVIFLDLGYTPVQMGTSNCLSNLIEPYYSQKELFNEGNLKLQITGLLHSISGSLQAIRMCPALTTRNWQEYQPIMAGGTESGCVQIYNMATGILEKELVIHSYPVRGIEWTGLKSFLSFAFSTPGSSGMVRNELLLSDVATGGCTCIRTDVVDEPPIDTLKVSPLKQYFVLSLKFSTFELWDLRNMCILRTMPKKFPLVTALEWSPIHNLKALRRKMAHQEEKEQEDTQVLSPTAAEQTRIGESSSEKSLIAREHFVFTDTDSQLFHFSVDGNVMKDGIKIPPETGVSGVTCIAFKNDLIVQGDSDGLLNIWDLKARSSRNVHTSRGWVKKMRFAPGKGNLRLLLLYNDGVDIIDLKKAHYERIAQLKSPRDIVKVSDIDWAASDKPVLATQDGCLRVMDISLTHCSSPMAEYSFENPIYCPSLLTPHALLTLRTSLATNLCTIDQLDNLRGLTDLEAQGLKDQIAQLSDTECDSFRQKSYCKRALAAAKYFGSVEEVDLWTVADYYINVYKRTGVMERSPSLDSPGSTLDTNRTNAHPDIEPLDTCFDLICDNYSFQKLQLERAAIHESKRGDYEHTKKVIERLILLGQTDRAVQLLLETELENPAYYTDAIKACLVSTIQSTGAAQSTIKLVATNLIANGNIGEGVQLLCLIGKGLDACRYLTSYTLWERAAWLAKSVLPQGEMAEVLKKWAEHLGANGNRVRKKSSHENYNFQFRNI</sequence>